<reference evidence="1" key="1">
    <citation type="submission" date="2019-09" db="EMBL/GenBank/DDBJ databases">
        <title>Comparative Genomics of Leptospira interrogans Reveals Genome Plasticity - A Common Adaptive Strategy for Survival in Various Hosts.</title>
        <authorList>
            <person name="Ramli S.R."/>
            <person name="Bunk B."/>
            <person name="Goris M."/>
            <person name="Bhuju S."/>
            <person name="Jarek M."/>
            <person name="Sproer C."/>
            <person name="Mustakim S."/>
            <person name="Strommenger B."/>
            <person name="Pessler F."/>
        </authorList>
    </citation>
    <scope>NUCLEOTIDE SEQUENCE</scope>
    <source>
        <strain evidence="1">1489</strain>
    </source>
</reference>
<dbReference type="EMBL" id="CP043893">
    <property type="protein sequence ID" value="QOI52575.1"/>
    <property type="molecule type" value="Genomic_DNA"/>
</dbReference>
<evidence type="ECO:0000313" key="1">
    <source>
        <dbReference type="EMBL" id="QOI52575.1"/>
    </source>
</evidence>
<protein>
    <submittedName>
        <fullName evidence="1">Uncharacterized protein</fullName>
    </submittedName>
</protein>
<gene>
    <name evidence="1" type="ORF">Lepto1489_13925</name>
</gene>
<dbReference type="AlphaFoldDB" id="A0AAP9WP57"/>
<sequence>MKSFSELIPNFLFYFVIFSGVVLSRSQKIINFGNIQFCLKFEKLGNKKFTKWLTYEA</sequence>
<accession>A0AAP9WP57</accession>
<dbReference type="Proteomes" id="UP000663255">
    <property type="component" value="Chromosome 1"/>
</dbReference>
<organism evidence="1 2">
    <name type="scientific">Leptospira interrogans serovar Bataviae</name>
    <dbReference type="NCBI Taxonomy" id="312175"/>
    <lineage>
        <taxon>Bacteria</taxon>
        <taxon>Pseudomonadati</taxon>
        <taxon>Spirochaetota</taxon>
        <taxon>Spirochaetia</taxon>
        <taxon>Leptospirales</taxon>
        <taxon>Leptospiraceae</taxon>
        <taxon>Leptospira</taxon>
    </lineage>
</organism>
<name>A0AAP9WP57_LEPIR</name>
<evidence type="ECO:0000313" key="2">
    <source>
        <dbReference type="Proteomes" id="UP000663255"/>
    </source>
</evidence>
<proteinExistence type="predicted"/>